<evidence type="ECO:0000313" key="3">
    <source>
        <dbReference type="Proteomes" id="UP000260790"/>
    </source>
</evidence>
<organism evidence="2 3">
    <name type="scientific">Ligilactobacillus ruminis</name>
    <dbReference type="NCBI Taxonomy" id="1623"/>
    <lineage>
        <taxon>Bacteria</taxon>
        <taxon>Bacillati</taxon>
        <taxon>Bacillota</taxon>
        <taxon>Bacilli</taxon>
        <taxon>Lactobacillales</taxon>
        <taxon>Lactobacillaceae</taxon>
        <taxon>Ligilactobacillus</taxon>
    </lineage>
</organism>
<name>A0A8B2Z4V7_9LACO</name>
<gene>
    <name evidence="2" type="ORF">DXD09_05380</name>
</gene>
<comment type="caution">
    <text evidence="2">The sequence shown here is derived from an EMBL/GenBank/DDBJ whole genome shotgun (WGS) entry which is preliminary data.</text>
</comment>
<dbReference type="Proteomes" id="UP000260790">
    <property type="component" value="Unassembled WGS sequence"/>
</dbReference>
<evidence type="ECO:0000313" key="2">
    <source>
        <dbReference type="EMBL" id="RGK46803.1"/>
    </source>
</evidence>
<dbReference type="EMBL" id="QSQR01000004">
    <property type="protein sequence ID" value="RGK46803.1"/>
    <property type="molecule type" value="Genomic_DNA"/>
</dbReference>
<feature type="region of interest" description="Disordered" evidence="1">
    <location>
        <begin position="1"/>
        <end position="25"/>
    </location>
</feature>
<evidence type="ECO:0000256" key="1">
    <source>
        <dbReference type="SAM" id="MobiDB-lite"/>
    </source>
</evidence>
<proteinExistence type="predicted"/>
<accession>A0A8B2Z4V7</accession>
<sequence>MSTGWSKTGARGFESRQKQGGMRDFCLPAGQKLGRAGSKVDKKRDECLIFVYRTLRKWGARPRK</sequence>
<dbReference type="AlphaFoldDB" id="A0A8B2Z4V7"/>
<reference evidence="2 3" key="1">
    <citation type="submission" date="2018-08" db="EMBL/GenBank/DDBJ databases">
        <title>A genome reference for cultivated species of the human gut microbiota.</title>
        <authorList>
            <person name="Zou Y."/>
            <person name="Xue W."/>
            <person name="Luo G."/>
        </authorList>
    </citation>
    <scope>NUCLEOTIDE SEQUENCE [LARGE SCALE GENOMIC DNA]</scope>
    <source>
        <strain evidence="2 3">TF10-9AT</strain>
    </source>
</reference>
<protein>
    <submittedName>
        <fullName evidence="2">Uncharacterized protein</fullName>
    </submittedName>
</protein>